<name>A0A3B0XWU0_9ZZZZ</name>
<protein>
    <submittedName>
        <fullName evidence="1">Uncharacterized protein</fullName>
    </submittedName>
</protein>
<gene>
    <name evidence="1" type="ORF">MNBD_GAMMA09-2045</name>
</gene>
<organism evidence="1">
    <name type="scientific">hydrothermal vent metagenome</name>
    <dbReference type="NCBI Taxonomy" id="652676"/>
    <lineage>
        <taxon>unclassified sequences</taxon>
        <taxon>metagenomes</taxon>
        <taxon>ecological metagenomes</taxon>
    </lineage>
</organism>
<dbReference type="EMBL" id="UOFI01000135">
    <property type="protein sequence ID" value="VAW68623.1"/>
    <property type="molecule type" value="Genomic_DNA"/>
</dbReference>
<reference evidence="1" key="1">
    <citation type="submission" date="2018-06" db="EMBL/GenBank/DDBJ databases">
        <authorList>
            <person name="Zhirakovskaya E."/>
        </authorList>
    </citation>
    <scope>NUCLEOTIDE SEQUENCE</scope>
</reference>
<dbReference type="AlphaFoldDB" id="A0A3B0XWU0"/>
<sequence length="127" mass="14344">MTFSMQSNVQQQDAPSYQRNVSSTAKLFSFDQPVYMTEYVWRDCVELASSGGKIADELAVLQRLRHVLFMASTALHGRAVDLECEFSIHRVPNNGKKAHKPEKTMLKLISSSSELNQSQVIIKHSDE</sequence>
<proteinExistence type="predicted"/>
<evidence type="ECO:0000313" key="1">
    <source>
        <dbReference type="EMBL" id="VAW68623.1"/>
    </source>
</evidence>
<accession>A0A3B0XWU0</accession>